<protein>
    <recommendedName>
        <fullName evidence="3">Secreted protein</fullName>
    </recommendedName>
</protein>
<reference evidence="1 2" key="1">
    <citation type="journal article" date="2023" name="G3 (Bethesda)">
        <title>A chromosome-length genome assembly and annotation of blackberry (Rubus argutus, cv. 'Hillquist').</title>
        <authorList>
            <person name="Bruna T."/>
            <person name="Aryal R."/>
            <person name="Dudchenko O."/>
            <person name="Sargent D.J."/>
            <person name="Mead D."/>
            <person name="Buti M."/>
            <person name="Cavallini A."/>
            <person name="Hytonen T."/>
            <person name="Andres J."/>
            <person name="Pham M."/>
            <person name="Weisz D."/>
            <person name="Mascagni F."/>
            <person name="Usai G."/>
            <person name="Natali L."/>
            <person name="Bassil N."/>
            <person name="Fernandez G.E."/>
            <person name="Lomsadze A."/>
            <person name="Armour M."/>
            <person name="Olukolu B."/>
            <person name="Poorten T."/>
            <person name="Britton C."/>
            <person name="Davik J."/>
            <person name="Ashrafi H."/>
            <person name="Aiden E.L."/>
            <person name="Borodovsky M."/>
            <person name="Worthington M."/>
        </authorList>
    </citation>
    <scope>NUCLEOTIDE SEQUENCE [LARGE SCALE GENOMIC DNA]</scope>
    <source>
        <strain evidence="1">PI 553951</strain>
    </source>
</reference>
<sequence>MWRSRWLVAVEVLKHGGSVCLDDCLLHCLVCCELVRWRGQRRQRWKVVGADLKIGPGVDVVIVAFGGGGMRCSQSRRQ</sequence>
<dbReference type="EMBL" id="JBEDUW010000003">
    <property type="protein sequence ID" value="KAK9938231.1"/>
    <property type="molecule type" value="Genomic_DNA"/>
</dbReference>
<dbReference type="Proteomes" id="UP001457282">
    <property type="component" value="Unassembled WGS sequence"/>
</dbReference>
<accession>A0AAW1XPH4</accession>
<evidence type="ECO:0000313" key="1">
    <source>
        <dbReference type="EMBL" id="KAK9938231.1"/>
    </source>
</evidence>
<gene>
    <name evidence="1" type="ORF">M0R45_014983</name>
</gene>
<dbReference type="AlphaFoldDB" id="A0AAW1XPH4"/>
<organism evidence="1 2">
    <name type="scientific">Rubus argutus</name>
    <name type="common">Southern blackberry</name>
    <dbReference type="NCBI Taxonomy" id="59490"/>
    <lineage>
        <taxon>Eukaryota</taxon>
        <taxon>Viridiplantae</taxon>
        <taxon>Streptophyta</taxon>
        <taxon>Embryophyta</taxon>
        <taxon>Tracheophyta</taxon>
        <taxon>Spermatophyta</taxon>
        <taxon>Magnoliopsida</taxon>
        <taxon>eudicotyledons</taxon>
        <taxon>Gunneridae</taxon>
        <taxon>Pentapetalae</taxon>
        <taxon>rosids</taxon>
        <taxon>fabids</taxon>
        <taxon>Rosales</taxon>
        <taxon>Rosaceae</taxon>
        <taxon>Rosoideae</taxon>
        <taxon>Rosoideae incertae sedis</taxon>
        <taxon>Rubus</taxon>
    </lineage>
</organism>
<keyword evidence="2" id="KW-1185">Reference proteome</keyword>
<evidence type="ECO:0008006" key="3">
    <source>
        <dbReference type="Google" id="ProtNLM"/>
    </source>
</evidence>
<proteinExistence type="predicted"/>
<comment type="caution">
    <text evidence="1">The sequence shown here is derived from an EMBL/GenBank/DDBJ whole genome shotgun (WGS) entry which is preliminary data.</text>
</comment>
<name>A0AAW1XPH4_RUBAR</name>
<evidence type="ECO:0000313" key="2">
    <source>
        <dbReference type="Proteomes" id="UP001457282"/>
    </source>
</evidence>